<accession>A0ABQ4YUS0</accession>
<name>A0ABQ4YUS0_9ASTR</name>
<evidence type="ECO:0000256" key="1">
    <source>
        <dbReference type="SAM" id="MobiDB-lite"/>
    </source>
</evidence>
<dbReference type="EMBL" id="BQNB010010692">
    <property type="protein sequence ID" value="GJS80731.1"/>
    <property type="molecule type" value="Genomic_DNA"/>
</dbReference>
<proteinExistence type="predicted"/>
<feature type="compositionally biased region" description="Polar residues" evidence="1">
    <location>
        <begin position="115"/>
        <end position="129"/>
    </location>
</feature>
<comment type="caution">
    <text evidence="2">The sequence shown here is derived from an EMBL/GenBank/DDBJ whole genome shotgun (WGS) entry which is preliminary data.</text>
</comment>
<evidence type="ECO:0000313" key="2">
    <source>
        <dbReference type="EMBL" id="GJS80731.1"/>
    </source>
</evidence>
<keyword evidence="3" id="KW-1185">Reference proteome</keyword>
<gene>
    <name evidence="2" type="ORF">Tco_0730612</name>
</gene>
<organism evidence="2 3">
    <name type="scientific">Tanacetum coccineum</name>
    <dbReference type="NCBI Taxonomy" id="301880"/>
    <lineage>
        <taxon>Eukaryota</taxon>
        <taxon>Viridiplantae</taxon>
        <taxon>Streptophyta</taxon>
        <taxon>Embryophyta</taxon>
        <taxon>Tracheophyta</taxon>
        <taxon>Spermatophyta</taxon>
        <taxon>Magnoliopsida</taxon>
        <taxon>eudicotyledons</taxon>
        <taxon>Gunneridae</taxon>
        <taxon>Pentapetalae</taxon>
        <taxon>asterids</taxon>
        <taxon>campanulids</taxon>
        <taxon>Asterales</taxon>
        <taxon>Asteraceae</taxon>
        <taxon>Asteroideae</taxon>
        <taxon>Anthemideae</taxon>
        <taxon>Anthemidinae</taxon>
        <taxon>Tanacetum</taxon>
    </lineage>
</organism>
<dbReference type="Proteomes" id="UP001151760">
    <property type="component" value="Unassembled WGS sequence"/>
</dbReference>
<evidence type="ECO:0000313" key="3">
    <source>
        <dbReference type="Proteomes" id="UP001151760"/>
    </source>
</evidence>
<reference evidence="2" key="1">
    <citation type="journal article" date="2022" name="Int. J. Mol. Sci.">
        <title>Draft Genome of Tanacetum Coccineum: Genomic Comparison of Closely Related Tanacetum-Family Plants.</title>
        <authorList>
            <person name="Yamashiro T."/>
            <person name="Shiraishi A."/>
            <person name="Nakayama K."/>
            <person name="Satake H."/>
        </authorList>
    </citation>
    <scope>NUCLEOTIDE SEQUENCE</scope>
</reference>
<feature type="region of interest" description="Disordered" evidence="1">
    <location>
        <begin position="111"/>
        <end position="136"/>
    </location>
</feature>
<protein>
    <recommendedName>
        <fullName evidence="4">DUF659 domain-containing protein</fullName>
    </recommendedName>
</protein>
<reference evidence="2" key="2">
    <citation type="submission" date="2022-01" db="EMBL/GenBank/DDBJ databases">
        <authorList>
            <person name="Yamashiro T."/>
            <person name="Shiraishi A."/>
            <person name="Satake H."/>
            <person name="Nakayama K."/>
        </authorList>
    </citation>
    <scope>NUCLEOTIDE SEQUENCE</scope>
</reference>
<sequence>MLENMNDEVGEENVIQIVTDNASNYAHCIDLVLEDIGNLERVKSCLKKAMFMNDMLIGSGFKNSRFYYGRVRFIPKRIEDVWRSHDNTTHEYKSYSRMAVDDIAYEASEQAYPTRASTSRDSVQGSSSAPKGKGVSHAFTSSLKAYPWLIDEDYEDDIGLSKDDEVNEELKIDVDDDEDDEIDLWFGL</sequence>
<evidence type="ECO:0008006" key="4">
    <source>
        <dbReference type="Google" id="ProtNLM"/>
    </source>
</evidence>